<feature type="domain" description="VOC" evidence="1">
    <location>
        <begin position="7"/>
        <end position="124"/>
    </location>
</feature>
<dbReference type="Pfam" id="PF00903">
    <property type="entry name" value="Glyoxalase"/>
    <property type="match status" value="2"/>
</dbReference>
<comment type="caution">
    <text evidence="2">The sequence shown here is derived from an EMBL/GenBank/DDBJ whole genome shotgun (WGS) entry which is preliminary data.</text>
</comment>
<evidence type="ECO:0000313" key="3">
    <source>
        <dbReference type="Proteomes" id="UP001597301"/>
    </source>
</evidence>
<dbReference type="RefSeq" id="WP_380772584.1">
    <property type="nucleotide sequence ID" value="NZ_JBHUEO010000007.1"/>
</dbReference>
<dbReference type="SUPFAM" id="SSF54593">
    <property type="entry name" value="Glyoxalase/Bleomycin resistance protein/Dihydroxybiphenyl dioxygenase"/>
    <property type="match status" value="2"/>
</dbReference>
<dbReference type="InterPro" id="IPR004360">
    <property type="entry name" value="Glyas_Fos-R_dOase_dom"/>
</dbReference>
<gene>
    <name evidence="2" type="ORF">ACFSCZ_04550</name>
</gene>
<dbReference type="PROSITE" id="PS51819">
    <property type="entry name" value="VOC"/>
    <property type="match status" value="2"/>
</dbReference>
<keyword evidence="3" id="KW-1185">Reference proteome</keyword>
<protein>
    <submittedName>
        <fullName evidence="2">VOC family protein</fullName>
    </submittedName>
</protein>
<dbReference type="PANTHER" id="PTHR43279">
    <property type="entry name" value="CATECHOL-2,3-DIOXYGENASE"/>
    <property type="match status" value="1"/>
</dbReference>
<evidence type="ECO:0000313" key="2">
    <source>
        <dbReference type="EMBL" id="MFD1706024.1"/>
    </source>
</evidence>
<reference evidence="3" key="1">
    <citation type="journal article" date="2019" name="Int. J. Syst. Evol. Microbiol.">
        <title>The Global Catalogue of Microorganisms (GCM) 10K type strain sequencing project: providing services to taxonomists for standard genome sequencing and annotation.</title>
        <authorList>
            <consortium name="The Broad Institute Genomics Platform"/>
            <consortium name="The Broad Institute Genome Sequencing Center for Infectious Disease"/>
            <person name="Wu L."/>
            <person name="Ma J."/>
        </authorList>
    </citation>
    <scope>NUCLEOTIDE SEQUENCE [LARGE SCALE GENOMIC DNA]</scope>
    <source>
        <strain evidence="3">CGMCC 1.12295</strain>
    </source>
</reference>
<dbReference type="InterPro" id="IPR037523">
    <property type="entry name" value="VOC_core"/>
</dbReference>
<dbReference type="Proteomes" id="UP001597301">
    <property type="component" value="Unassembled WGS sequence"/>
</dbReference>
<dbReference type="InterPro" id="IPR029068">
    <property type="entry name" value="Glyas_Bleomycin-R_OHBP_Dase"/>
</dbReference>
<dbReference type="CDD" id="cd07255">
    <property type="entry name" value="VOC_BsCatE_like_N"/>
    <property type="match status" value="1"/>
</dbReference>
<organism evidence="2 3">
    <name type="scientific">Siminovitchia sediminis</name>
    <dbReference type="NCBI Taxonomy" id="1274353"/>
    <lineage>
        <taxon>Bacteria</taxon>
        <taxon>Bacillati</taxon>
        <taxon>Bacillota</taxon>
        <taxon>Bacilli</taxon>
        <taxon>Bacillales</taxon>
        <taxon>Bacillaceae</taxon>
        <taxon>Siminovitchia</taxon>
    </lineage>
</organism>
<dbReference type="Gene3D" id="3.10.180.10">
    <property type="entry name" value="2,3-Dihydroxybiphenyl 1,2-Dioxygenase, domain 1"/>
    <property type="match status" value="2"/>
</dbReference>
<dbReference type="EMBL" id="JBHUEO010000007">
    <property type="protein sequence ID" value="MFD1706024.1"/>
    <property type="molecule type" value="Genomic_DNA"/>
</dbReference>
<sequence length="281" mass="31785">MNHMHPVIGKVTLTVQNLERMTAFYQDILGLRIHEHLEGRTSFTADGKTVLLELIEDKKAALRNPRTTGLFHIAFLLPERSDLADFLKHLVQIRYPLQGASDHDVSEAIYLADPEGNGLEIYRDREPSEWRWQGDQVYMTTVALDVENLLEDASDSGWNRMPAGTLVGHIHLQVSDLAEAKEFYCDAVGFDPVLKYGSQALFFSWHRYHHHIGLNTWNSLGQGPPAEGSTGLKHYTVLFSGEEERNEAVKRLRARNAWVSEEADVIMTKDPSGIHIVLGMK</sequence>
<proteinExistence type="predicted"/>
<feature type="domain" description="VOC" evidence="1">
    <location>
        <begin position="166"/>
        <end position="281"/>
    </location>
</feature>
<name>A0ABW4KDU9_9BACI</name>
<accession>A0ABW4KDU9</accession>
<dbReference type="PANTHER" id="PTHR43279:SF1">
    <property type="entry name" value="CATECHOL-2,3-DIOXYGENASE"/>
    <property type="match status" value="1"/>
</dbReference>
<evidence type="ECO:0000259" key="1">
    <source>
        <dbReference type="PROSITE" id="PS51819"/>
    </source>
</evidence>